<dbReference type="CDD" id="cd20074">
    <property type="entry name" value="XPF_nuclease_Mus81"/>
    <property type="match status" value="1"/>
</dbReference>
<dbReference type="VEuPathDB" id="MicrosporidiaDB:AEWR_021350"/>
<comment type="function">
    <text evidence="2">Interacts with EME1 to form a DNA structure-specific endonuclease with substrate preference for branched DNA structures with a 5'-end at the branch nick. Typical substrates include 3'-flap structures, D-loops, replication forks and nicked Holliday junctions. May be required in mitosis for the processing of stalled or collapsed replication fork intermediates. May be required in meiosis for the repair of meiosis-specific double strand breaks subsequent to single-end invasion (SEI).</text>
</comment>
<dbReference type="CDD" id="cd21036">
    <property type="entry name" value="WH_MUS81"/>
    <property type="match status" value="1"/>
</dbReference>
<dbReference type="InterPro" id="IPR036390">
    <property type="entry name" value="WH_DNA-bd_sf"/>
</dbReference>
<dbReference type="GO" id="GO:0048476">
    <property type="term" value="C:Holliday junction resolvase complex"/>
    <property type="evidence" value="ECO:0007669"/>
    <property type="project" value="UniProtKB-UniRule"/>
</dbReference>
<accession>M1KJZ6</accession>
<dbReference type="GO" id="GO:0008821">
    <property type="term" value="F:crossover junction DNA endonuclease activity"/>
    <property type="evidence" value="ECO:0007669"/>
    <property type="project" value="UniProtKB-UniRule"/>
</dbReference>
<feature type="domain" description="ERCC4" evidence="3">
    <location>
        <begin position="229"/>
        <end position="320"/>
    </location>
</feature>
<dbReference type="Gene3D" id="3.40.50.10130">
    <property type="match status" value="1"/>
</dbReference>
<proteinExistence type="inferred from homology"/>
<dbReference type="GO" id="GO:0048257">
    <property type="term" value="F:3'-flap endonuclease activity"/>
    <property type="evidence" value="ECO:0007669"/>
    <property type="project" value="TreeGrafter"/>
</dbReference>
<evidence type="ECO:0000256" key="2">
    <source>
        <dbReference type="RuleBase" id="RU369042"/>
    </source>
</evidence>
<comment type="cofactor">
    <cofactor evidence="2">
        <name>Mg(2+)</name>
        <dbReference type="ChEBI" id="CHEBI:18420"/>
    </cofactor>
</comment>
<dbReference type="GO" id="GO:0046872">
    <property type="term" value="F:metal ion binding"/>
    <property type="evidence" value="ECO:0007669"/>
    <property type="project" value="UniProtKB-UniRule"/>
</dbReference>
<comment type="subcellular location">
    <subcellularLocation>
        <location evidence="2">Nucleus</location>
    </subcellularLocation>
</comment>
<dbReference type="InterPro" id="IPR047416">
    <property type="entry name" value="XPF_nuclease_Mus81"/>
</dbReference>
<dbReference type="EMBL" id="KC513608">
    <property type="protein sequence ID" value="AGE95541.1"/>
    <property type="molecule type" value="Genomic_DNA"/>
</dbReference>
<keyword evidence="2" id="KW-0233">DNA recombination</keyword>
<dbReference type="PANTHER" id="PTHR13451:SF0">
    <property type="entry name" value="CROSSOVER JUNCTION ENDONUCLEASE MUS81"/>
    <property type="match status" value="1"/>
</dbReference>
<dbReference type="SMART" id="SM00891">
    <property type="entry name" value="ERCC4"/>
    <property type="match status" value="1"/>
</dbReference>
<dbReference type="InterPro" id="IPR011335">
    <property type="entry name" value="Restrct_endonuc-II-like"/>
</dbReference>
<dbReference type="PANTHER" id="PTHR13451">
    <property type="entry name" value="CLASS II CROSSOVER JUNCTION ENDONUCLEASE MUS81"/>
    <property type="match status" value="1"/>
</dbReference>
<dbReference type="InterPro" id="IPR027421">
    <property type="entry name" value="DNA_pol_lamdba_lyase_dom_sf"/>
</dbReference>
<comment type="similarity">
    <text evidence="2">Belongs to the XPF family.</text>
</comment>
<dbReference type="GO" id="GO:0000727">
    <property type="term" value="P:double-strand break repair via break-induced replication"/>
    <property type="evidence" value="ECO:0007669"/>
    <property type="project" value="UniProtKB-UniRule"/>
</dbReference>
<dbReference type="SUPFAM" id="SSF46785">
    <property type="entry name" value="Winged helix' DNA-binding domain"/>
    <property type="match status" value="1"/>
</dbReference>
<keyword evidence="1 2" id="KW-0378">Hydrolase</keyword>
<evidence type="ECO:0000259" key="3">
    <source>
        <dbReference type="SMART" id="SM00891"/>
    </source>
</evidence>
<keyword evidence="2" id="KW-0460">Magnesium</keyword>
<dbReference type="VEuPathDB" id="MicrosporidiaDB:ECU02_1390"/>
<dbReference type="InterPro" id="IPR047417">
    <property type="entry name" value="WHD_MUS81"/>
</dbReference>
<dbReference type="Pfam" id="PF02732">
    <property type="entry name" value="ERCC4"/>
    <property type="match status" value="1"/>
</dbReference>
<keyword evidence="2" id="KW-0227">DNA damage</keyword>
<dbReference type="VEuPathDB" id="MicrosporidiaDB:AEWD_021370"/>
<organism evidence="4">
    <name type="scientific">Encephalitozoon cuniculi</name>
    <name type="common">Microsporidian parasite</name>
    <dbReference type="NCBI Taxonomy" id="6035"/>
    <lineage>
        <taxon>Eukaryota</taxon>
        <taxon>Fungi</taxon>
        <taxon>Fungi incertae sedis</taxon>
        <taxon>Microsporidia</taxon>
        <taxon>Unikaryonidae</taxon>
        <taxon>Encephalitozoon</taxon>
    </lineage>
</organism>
<keyword evidence="2" id="KW-0255">Endonuclease</keyword>
<comment type="subunit">
    <text evidence="2">Interacts with EME1.</text>
</comment>
<keyword evidence="2" id="KW-0539">Nucleus</keyword>
<dbReference type="AlphaFoldDB" id="M1KJZ6"/>
<sequence length="487" mass="56159">MKTPETQPDLMGLIRSAVNSLHRLSSSRNMKSRYCYKKMAQELDKIEGPLHSLSSLKSIKWGGDKVIGKIQEFIDKKVVENIKTESDLERYLNIISPAAYDDAKRRLVGRSVEDHGCRDGPCLGAKDYACRRRKYIPGYRTGGYAIMKALWIREGVTKHEIAQIGRNYCDAEFDFVSRHSAWSSMKTLVKKGLVYREGRSKFYLTDEGRELATTMFANTSVVEEEEEVTLIIDAREIKNRRSRLFFQEYFELRQVKHETRVLEAGDFLWVRGERVCSSIIERKRGSDFVSSITDGRFKEQKNRLRNSGIRRIFYVVEGLKNIHMQKVGKELVMSCLTATKLEGFIVIETRDIVQTSSVIHMIDREVRGECEKKAKAMEGTEDHRERDGHLNISMNVGEETEMSYGSFIDRSSKGKGRTLTYLLYMSLLSIKGMGHRRAYALAEHYKTIGELIRRLEVDGRDKLYGFEVDGRKIPRRSANSVIEFFLE</sequence>
<dbReference type="GO" id="GO:0005634">
    <property type="term" value="C:nucleus"/>
    <property type="evidence" value="ECO:0007669"/>
    <property type="project" value="UniProtKB-SubCell"/>
</dbReference>
<dbReference type="VEuPathDB" id="MicrosporidiaDB:M970_021350"/>
<dbReference type="Gene3D" id="1.10.10.10">
    <property type="entry name" value="Winged helix-like DNA-binding domain superfamily/Winged helix DNA-binding domain"/>
    <property type="match status" value="1"/>
</dbReference>
<gene>
    <name evidence="4" type="ORF">ECU02_1390</name>
</gene>
<dbReference type="GO" id="GO:0006308">
    <property type="term" value="P:DNA catabolic process"/>
    <property type="evidence" value="ECO:0007669"/>
    <property type="project" value="UniProtKB-UniRule"/>
</dbReference>
<dbReference type="GO" id="GO:0003677">
    <property type="term" value="F:DNA binding"/>
    <property type="evidence" value="ECO:0007669"/>
    <property type="project" value="UniProtKB-UniRule"/>
</dbReference>
<protein>
    <recommendedName>
        <fullName evidence="2">Crossover junction endonuclease MUS81</fullName>
        <ecNumber evidence="2">3.1.22.-</ecNumber>
    </recommendedName>
</protein>
<dbReference type="InterPro" id="IPR006166">
    <property type="entry name" value="ERCC4_domain"/>
</dbReference>
<evidence type="ECO:0000313" key="4">
    <source>
        <dbReference type="EMBL" id="AGE95541.1"/>
    </source>
</evidence>
<dbReference type="SUPFAM" id="SSF52980">
    <property type="entry name" value="Restriction endonuclease-like"/>
    <property type="match status" value="1"/>
</dbReference>
<evidence type="ECO:0000256" key="1">
    <source>
        <dbReference type="ARBA" id="ARBA00022801"/>
    </source>
</evidence>
<dbReference type="GO" id="GO:0000712">
    <property type="term" value="P:resolution of meiotic recombination intermediates"/>
    <property type="evidence" value="ECO:0007669"/>
    <property type="project" value="TreeGrafter"/>
</dbReference>
<reference evidence="4" key="1">
    <citation type="journal article" date="2013" name="Eukaryot. Cell">
        <title>Extremely Reduced Levels of Heterozygosity in the Vertebrate Pathogen Encephalitozoon cuniculi.</title>
        <authorList>
            <person name="Selman M."/>
            <person name="Sak B."/>
            <person name="Kvac M."/>
            <person name="Farinelli L."/>
            <person name="Weiss L.M."/>
            <person name="Corradi N."/>
        </authorList>
    </citation>
    <scope>NUCLEOTIDE SEQUENCE</scope>
</reference>
<keyword evidence="2" id="KW-0234">DNA repair</keyword>
<dbReference type="Gene3D" id="1.10.150.110">
    <property type="entry name" value="DNA polymerase beta, N-terminal domain-like"/>
    <property type="match status" value="1"/>
</dbReference>
<dbReference type="GO" id="GO:0031573">
    <property type="term" value="P:mitotic intra-S DNA damage checkpoint signaling"/>
    <property type="evidence" value="ECO:0007669"/>
    <property type="project" value="TreeGrafter"/>
</dbReference>
<dbReference type="InterPro" id="IPR036388">
    <property type="entry name" value="WH-like_DNA-bd_sf"/>
</dbReference>
<keyword evidence="2" id="KW-0540">Nuclease</keyword>
<dbReference type="EC" id="3.1.22.-" evidence="2"/>
<dbReference type="InterPro" id="IPR033309">
    <property type="entry name" value="Mus81"/>
</dbReference>
<keyword evidence="2" id="KW-0479">Metal-binding</keyword>
<dbReference type="VEuPathDB" id="MicrosporidiaDB:AEWQ_021340"/>
<name>M1KJZ6_ENCCN</name>